<accession>A0ABP0FS50</accession>
<feature type="compositionally biased region" description="Basic residues" evidence="1">
    <location>
        <begin position="257"/>
        <end position="266"/>
    </location>
</feature>
<evidence type="ECO:0000256" key="1">
    <source>
        <dbReference type="SAM" id="MobiDB-lite"/>
    </source>
</evidence>
<feature type="compositionally biased region" description="Polar residues" evidence="1">
    <location>
        <begin position="299"/>
        <end position="312"/>
    </location>
</feature>
<keyword evidence="3" id="KW-1185">Reference proteome</keyword>
<dbReference type="EMBL" id="CAWYQH010000079">
    <property type="protein sequence ID" value="CAK8681390.1"/>
    <property type="molecule type" value="Genomic_DNA"/>
</dbReference>
<comment type="caution">
    <text evidence="2">The sequence shown here is derived from an EMBL/GenBank/DDBJ whole genome shotgun (WGS) entry which is preliminary data.</text>
</comment>
<reference evidence="2 3" key="1">
    <citation type="submission" date="2024-02" db="EMBL/GenBank/DDBJ databases">
        <authorList>
            <person name="Daric V."/>
            <person name="Darras S."/>
        </authorList>
    </citation>
    <scope>NUCLEOTIDE SEQUENCE [LARGE SCALE GENOMIC DNA]</scope>
</reference>
<organism evidence="2 3">
    <name type="scientific">Clavelina lepadiformis</name>
    <name type="common">Light-bulb sea squirt</name>
    <name type="synonym">Ascidia lepadiformis</name>
    <dbReference type="NCBI Taxonomy" id="159417"/>
    <lineage>
        <taxon>Eukaryota</taxon>
        <taxon>Metazoa</taxon>
        <taxon>Chordata</taxon>
        <taxon>Tunicata</taxon>
        <taxon>Ascidiacea</taxon>
        <taxon>Aplousobranchia</taxon>
        <taxon>Clavelinidae</taxon>
        <taxon>Clavelina</taxon>
    </lineage>
</organism>
<dbReference type="PANTHER" id="PTHR17611:SF3">
    <property type="entry name" value="DNA SEGMENT, CHR 5, ERATO DOI 579, EXPRESSED"/>
    <property type="match status" value="1"/>
</dbReference>
<dbReference type="InterPro" id="IPR027871">
    <property type="entry name" value="DUF4603"/>
</dbReference>
<sequence>MSEAGLNLVQSWLSTELEHRGIDAVIYTRHVLDLLLNSKHTMDLHLAEKEASIFASLPPGSNKRKPKQKYKKRSHSFTFLDEVALKKEMAANFLHSAVDDYDDSIETLIDSLYVKLNTLHLISDPTENGSSSDEGLVGKKLERRHENYQDAFPLLHNKHDSHSKTNNVTSVWNGSNKFGNKIEHVDVPESNKSLQKQDENHPRVTLINKHKKKQISSEESNRNVIVKDSGTKKKASRGASGRWRRTGSVSTVSPTRAKWRNNRCKKQCVEDRREFDKENANERRRPHDHKHERNKRKLGSSNNHSRSFMSNVGATVPNESTLQNFAEFSYFSNPSNNKWKKRSMTPKVDENEISHLYSAGIQEIFSNKTQLPRSKWFRDPESGCLEFEPAYKNQQSSETSPVSDKVFEDKDTSESWLWCPSPSLWEDDDGLSPGSAVSRLETMYRPSAKSDPDITGQLMKDYQDIFADVSNLPPQVDNDHDDLTIGNSLGDAHFLPPLDFTEEDVDQSCNEVYSSSTPTKESVNGFDIWPYSASMSSNNVQNNSGVQSLLFSEPYCMGDVAAINKTPVSSNETVNNEIESLLNCDDELACANVVESRKSIWLQHASESSVEAEIHRILRGCKLSPQPTAEAKKNLNVFEKLHFNSNYLTDPVDNFLDEFSLKVFDSNYLHWMINLGTPNQVCSGRETMNSLLKYDKNFNPASDLNDEEAFYSAELVQRVVDVVTFTEDHGFEQDVIQNFLKSNRSMLSPYKMSFNEIPTASTCPSFSSYQESPYYLKPSANNTSLLADSITENEAWKTSLRIGNIWQTISGIRPVDIVYSEKQEADKPAPQPSSLTHFRPIHANEHDSDLSQDSDVHGHYSSDIAESYTPVTDEYSECKAISPVNKTNDVSGRCDMWGLEREIGRLLYDEAAAAAAEECKINFPAKFEKHGEDKSMQTTFEQQILRNDTDMCKSLAVRPPKANSR</sequence>
<dbReference type="PANTHER" id="PTHR17611">
    <property type="entry name" value="DNA SEGMENT, CHR 5, ERATO DOI 579, EXPRESSED"/>
    <property type="match status" value="1"/>
</dbReference>
<evidence type="ECO:0000313" key="2">
    <source>
        <dbReference type="EMBL" id="CAK8681390.1"/>
    </source>
</evidence>
<dbReference type="Proteomes" id="UP001642483">
    <property type="component" value="Unassembled WGS sequence"/>
</dbReference>
<protein>
    <submittedName>
        <fullName evidence="2">Uncharacterized protein</fullName>
    </submittedName>
</protein>
<name>A0ABP0FS50_CLALP</name>
<gene>
    <name evidence="2" type="ORF">CVLEPA_LOCUS11596</name>
</gene>
<evidence type="ECO:0000313" key="3">
    <source>
        <dbReference type="Proteomes" id="UP001642483"/>
    </source>
</evidence>
<feature type="region of interest" description="Disordered" evidence="1">
    <location>
        <begin position="209"/>
        <end position="312"/>
    </location>
</feature>
<dbReference type="Pfam" id="PF15376">
    <property type="entry name" value="DUF4603"/>
    <property type="match status" value="1"/>
</dbReference>
<proteinExistence type="predicted"/>
<feature type="compositionally biased region" description="Basic and acidic residues" evidence="1">
    <location>
        <begin position="267"/>
        <end position="291"/>
    </location>
</feature>